<evidence type="ECO:0000313" key="1">
    <source>
        <dbReference type="EMBL" id="KDR38390.1"/>
    </source>
</evidence>
<dbReference type="STRING" id="60547.GCA_000751215_04874"/>
<reference evidence="1 2" key="1">
    <citation type="submission" date="2014-03" db="EMBL/GenBank/DDBJ databases">
        <title>Draft Genome Sequences of Four Burkholderia Strains.</title>
        <authorList>
            <person name="Liu X.Y."/>
            <person name="Li C.X."/>
            <person name="Xu J.H."/>
        </authorList>
    </citation>
    <scope>NUCLEOTIDE SEQUENCE [LARGE SCALE GENOMIC DNA]</scope>
    <source>
        <strain evidence="1 2">DSM 50014</strain>
    </source>
</reference>
<dbReference type="GO" id="GO:0015501">
    <property type="term" value="F:glutamate:sodium symporter activity"/>
    <property type="evidence" value="ECO:0007669"/>
    <property type="project" value="InterPro"/>
</dbReference>
<dbReference type="InterPro" id="IPR004445">
    <property type="entry name" value="GltS"/>
</dbReference>
<accession>A0A069PCN9</accession>
<evidence type="ECO:0000313" key="2">
    <source>
        <dbReference type="Proteomes" id="UP000027466"/>
    </source>
</evidence>
<proteinExistence type="predicted"/>
<dbReference type="AlphaFoldDB" id="A0A069PCN9"/>
<gene>
    <name evidence="1" type="ORF">BG61_41075</name>
</gene>
<protein>
    <submittedName>
        <fullName evidence="1">Uncharacterized protein</fullName>
    </submittedName>
</protein>
<dbReference type="Proteomes" id="UP000027466">
    <property type="component" value="Unassembled WGS sequence"/>
</dbReference>
<dbReference type="EMBL" id="JFHC01000092">
    <property type="protein sequence ID" value="KDR38390.1"/>
    <property type="molecule type" value="Genomic_DNA"/>
</dbReference>
<dbReference type="GO" id="GO:0016020">
    <property type="term" value="C:membrane"/>
    <property type="evidence" value="ECO:0007669"/>
    <property type="project" value="InterPro"/>
</dbReference>
<dbReference type="Pfam" id="PF03616">
    <property type="entry name" value="Glt_symporter"/>
    <property type="match status" value="1"/>
</dbReference>
<dbReference type="GO" id="GO:0015813">
    <property type="term" value="P:L-glutamate transmembrane transport"/>
    <property type="evidence" value="ECO:0007669"/>
    <property type="project" value="InterPro"/>
</dbReference>
<dbReference type="RefSeq" id="WP_051672981.1">
    <property type="nucleotide sequence ID" value="NZ_CADFFX010000039.1"/>
</dbReference>
<name>A0A069PCN9_9BURK</name>
<comment type="caution">
    <text evidence="1">The sequence shown here is derived from an EMBL/GenBank/DDBJ whole genome shotgun (WGS) entry which is preliminary data.</text>
</comment>
<organism evidence="1 2">
    <name type="scientific">Caballeronia glathei</name>
    <dbReference type="NCBI Taxonomy" id="60547"/>
    <lineage>
        <taxon>Bacteria</taxon>
        <taxon>Pseudomonadati</taxon>
        <taxon>Pseudomonadota</taxon>
        <taxon>Betaproteobacteria</taxon>
        <taxon>Burkholderiales</taxon>
        <taxon>Burkholderiaceae</taxon>
        <taxon>Caballeronia</taxon>
    </lineage>
</organism>
<keyword evidence="2" id="KW-1185">Reference proteome</keyword>
<sequence>MCIVRWQYLRNGLAVSGWYQVFELAVSVLGNVSLGHFLAIALMSLRLGHLASLALPLSAILSGRSR</sequence>